<reference evidence="1 3" key="2">
    <citation type="submission" date="2018-07" db="EMBL/GenBank/DDBJ databases">
        <title>Genomic Encyclopedia of Type Strains, Phase IV (KMG-IV): sequencing the most valuable type-strain genomes for metagenomic binning, comparative biology and taxonomic classification.</title>
        <authorList>
            <person name="Goeker M."/>
        </authorList>
    </citation>
    <scope>NUCLEOTIDE SEQUENCE [LARGE SCALE GENOMIC DNA]</scope>
    <source>
        <strain evidence="1 3">DSM 19728</strain>
    </source>
</reference>
<accession>A0A562PL32</accession>
<comment type="caution">
    <text evidence="2">The sequence shown here is derived from an EMBL/GenBank/DDBJ whole genome shotgun (WGS) entry which is preliminary data.</text>
</comment>
<dbReference type="AlphaFoldDB" id="A0A562PL32"/>
<sequence length="336" mass="39853">MKTDNPEIAKIFTDCIQKAKSETNICMYPGCTDKSINSHIMQKNGILSSIAEDKHLWELKIDNFQKEYIVFKKNGINKIYTFLGFCNEHDTSVFKKIETEGEIDFDDYTSCLLFALRTLHNEIWRKQVVIKLHECILKNTDIIIDRNILESTIKQNKLGIKDMEFSKDAMWLDLKNNTESFVFQQREFALQEICLNAIINYETPEEIYNYQLEHRKDMDRLTAIFISFFPYLGKSKLLMGYHKDDVKLAKPYVNTFFKENEKRTFRRLTNMFAFYVETWVCSTKFYEEKVEGLDSEFHKSMIFATKNGIGRKVFDVNMFEKDFKTKFKDFIKRNVG</sequence>
<proteinExistence type="predicted"/>
<reference evidence="2 4" key="1">
    <citation type="journal article" date="2015" name="Stand. Genomic Sci.">
        <title>Genomic Encyclopedia of Bacterial and Archaeal Type Strains, Phase III: the genomes of soil and plant-associated and newly described type strains.</title>
        <authorList>
            <person name="Whitman W.B."/>
            <person name="Woyke T."/>
            <person name="Klenk H.P."/>
            <person name="Zhou Y."/>
            <person name="Lilburn T.G."/>
            <person name="Beck B.J."/>
            <person name="De Vos P."/>
            <person name="Vandamme P."/>
            <person name="Eisen J.A."/>
            <person name="Garrity G."/>
            <person name="Hugenholtz P."/>
            <person name="Kyrpides N.C."/>
        </authorList>
    </citation>
    <scope>NUCLEOTIDE SEQUENCE [LARGE SCALE GENOMIC DNA]</scope>
    <source>
        <strain evidence="2 4">CGMCC 1.5380</strain>
    </source>
</reference>
<dbReference type="EMBL" id="VLKX01000013">
    <property type="protein sequence ID" value="TWI45127.1"/>
    <property type="molecule type" value="Genomic_DNA"/>
</dbReference>
<evidence type="ECO:0000313" key="2">
    <source>
        <dbReference type="EMBL" id="TWI45127.1"/>
    </source>
</evidence>
<evidence type="ECO:0000313" key="3">
    <source>
        <dbReference type="Proteomes" id="UP000254518"/>
    </source>
</evidence>
<dbReference type="EMBL" id="QQBA01000013">
    <property type="protein sequence ID" value="RDI51404.1"/>
    <property type="molecule type" value="Genomic_DNA"/>
</dbReference>
<evidence type="ECO:0000313" key="4">
    <source>
        <dbReference type="Proteomes" id="UP000321392"/>
    </source>
</evidence>
<name>A0A562PL32_9FLAO</name>
<dbReference type="RefSeq" id="WP_114754921.1">
    <property type="nucleotide sequence ID" value="NZ_QQBA01000013.1"/>
</dbReference>
<reference evidence="2" key="3">
    <citation type="submission" date="2019-07" db="EMBL/GenBank/DDBJ databases">
        <authorList>
            <person name="Whitman W."/>
            <person name="Huntemann M."/>
            <person name="Clum A."/>
            <person name="Pillay M."/>
            <person name="Palaniappan K."/>
            <person name="Varghese N."/>
            <person name="Mikhailova N."/>
            <person name="Stamatis D."/>
            <person name="Reddy T."/>
            <person name="Daum C."/>
            <person name="Shapiro N."/>
            <person name="Ivanova N."/>
            <person name="Kyrpides N."/>
            <person name="Woyke T."/>
        </authorList>
    </citation>
    <scope>NUCLEOTIDE SEQUENCE</scope>
    <source>
        <strain evidence="2">CGMCC 1.5380</strain>
    </source>
</reference>
<protein>
    <submittedName>
        <fullName evidence="2">Uncharacterized protein</fullName>
    </submittedName>
</protein>
<dbReference type="Proteomes" id="UP000321392">
    <property type="component" value="Unassembled WGS sequence"/>
</dbReference>
<keyword evidence="3" id="KW-1185">Reference proteome</keyword>
<evidence type="ECO:0000313" key="1">
    <source>
        <dbReference type="EMBL" id="RDI51404.1"/>
    </source>
</evidence>
<dbReference type="Proteomes" id="UP000254518">
    <property type="component" value="Unassembled WGS sequence"/>
</dbReference>
<organism evidence="2 4">
    <name type="scientific">Flavobacterium glaciei</name>
    <dbReference type="NCBI Taxonomy" id="386300"/>
    <lineage>
        <taxon>Bacteria</taxon>
        <taxon>Pseudomonadati</taxon>
        <taxon>Bacteroidota</taxon>
        <taxon>Flavobacteriia</taxon>
        <taxon>Flavobacteriales</taxon>
        <taxon>Flavobacteriaceae</taxon>
        <taxon>Flavobacterium</taxon>
    </lineage>
</organism>
<dbReference type="OrthoDB" id="583051at2"/>
<gene>
    <name evidence="1" type="ORF">DFR66_11317</name>
    <name evidence="2" type="ORF">IQ02_02319</name>
</gene>